<evidence type="ECO:0000256" key="3">
    <source>
        <dbReference type="SAM" id="SignalP"/>
    </source>
</evidence>
<evidence type="ECO:0000256" key="1">
    <source>
        <dbReference type="SAM" id="MobiDB-lite"/>
    </source>
</evidence>
<feature type="domain" description="Ig-like" evidence="4">
    <location>
        <begin position="223"/>
        <end position="293"/>
    </location>
</feature>
<feature type="region of interest" description="Disordered" evidence="1">
    <location>
        <begin position="378"/>
        <end position="409"/>
    </location>
</feature>
<dbReference type="Gene3D" id="2.60.40.10">
    <property type="entry name" value="Immunoglobulins"/>
    <property type="match status" value="2"/>
</dbReference>
<feature type="region of interest" description="Disordered" evidence="1">
    <location>
        <begin position="163"/>
        <end position="188"/>
    </location>
</feature>
<sequence length="462" mass="49662">MALVLVAAFCLLSGAYAQEWGVTLAPGPLAGWAGSCVTIPCSFTYPAGWTVSAVNWTRNGNQTVYHSDEARFHAAFKGRVRYLGNKQHNCSLRVAGLRPSDQGTYRFRFEVVGDSSSRNAWTGQPGQWLNVSAHPCQPSLRRRLEPGSSLTCSVGDTCPHRPSWYDRDGARQSPGQTPGGAGATELRISPSQLDPGAALRCQVDGYRDECDSAQSQPLGTVAPNVSRVEVSWPAGKAALREGDNFTLRCQAAALRPVAGYVWSRGDVWLPGTRKDLRVHKAAVSDGGSYACGVWVSGPGWGYLSLSARESVEVQLPGTPTYIIGLTVVLVLLLLMGLVGVTAWSKMRRKRQGMSSNAHQPGPGETPMSERIYENAQHSGMGQPTHLAPPGPPSATTELCLGSPDGTEQSHIYSQPMNMGKVPQGDPDEVQYSAIQLQPPTQRAEPAADLTFDLTCEYAAIKR</sequence>
<evidence type="ECO:0000313" key="6">
    <source>
        <dbReference type="Proteomes" id="UP000827986"/>
    </source>
</evidence>
<dbReference type="Pfam" id="PF13895">
    <property type="entry name" value="Ig_2"/>
    <property type="match status" value="1"/>
</dbReference>
<name>A0A9D3XDP8_9SAUR</name>
<dbReference type="PANTHER" id="PTHR46484">
    <property type="entry name" value="SI:CH211-171H4.5-RELATED"/>
    <property type="match status" value="1"/>
</dbReference>
<dbReference type="SUPFAM" id="SSF48726">
    <property type="entry name" value="Immunoglobulin"/>
    <property type="match status" value="2"/>
</dbReference>
<keyword evidence="2" id="KW-1133">Transmembrane helix</keyword>
<keyword evidence="2" id="KW-0472">Membrane</keyword>
<feature type="chain" id="PRO_5039271484" description="Ig-like domain-containing protein" evidence="3">
    <location>
        <begin position="18"/>
        <end position="462"/>
    </location>
</feature>
<gene>
    <name evidence="5" type="ORF">KIL84_005759</name>
</gene>
<feature type="region of interest" description="Disordered" evidence="1">
    <location>
        <begin position="349"/>
        <end position="368"/>
    </location>
</feature>
<feature type="signal peptide" evidence="3">
    <location>
        <begin position="1"/>
        <end position="17"/>
    </location>
</feature>
<dbReference type="SMART" id="SM00409">
    <property type="entry name" value="IG"/>
    <property type="match status" value="2"/>
</dbReference>
<protein>
    <recommendedName>
        <fullName evidence="4">Ig-like domain-containing protein</fullName>
    </recommendedName>
</protein>
<dbReference type="InterPro" id="IPR036179">
    <property type="entry name" value="Ig-like_dom_sf"/>
</dbReference>
<comment type="caution">
    <text evidence="5">The sequence shown here is derived from an EMBL/GenBank/DDBJ whole genome shotgun (WGS) entry which is preliminary data.</text>
</comment>
<dbReference type="Pfam" id="PF07686">
    <property type="entry name" value="V-set"/>
    <property type="match status" value="1"/>
</dbReference>
<feature type="transmembrane region" description="Helical" evidence="2">
    <location>
        <begin position="321"/>
        <end position="343"/>
    </location>
</feature>
<keyword evidence="6" id="KW-1185">Reference proteome</keyword>
<dbReference type="InterPro" id="IPR007110">
    <property type="entry name" value="Ig-like_dom"/>
</dbReference>
<accession>A0A9D3XDP8</accession>
<evidence type="ECO:0000313" key="5">
    <source>
        <dbReference type="EMBL" id="KAH1179709.1"/>
    </source>
</evidence>
<proteinExistence type="predicted"/>
<dbReference type="EMBL" id="JAHDVG010000471">
    <property type="protein sequence ID" value="KAH1179709.1"/>
    <property type="molecule type" value="Genomic_DNA"/>
</dbReference>
<dbReference type="InterPro" id="IPR003599">
    <property type="entry name" value="Ig_sub"/>
</dbReference>
<keyword evidence="2" id="KW-0812">Transmembrane</keyword>
<evidence type="ECO:0000256" key="2">
    <source>
        <dbReference type="SAM" id="Phobius"/>
    </source>
</evidence>
<evidence type="ECO:0000259" key="4">
    <source>
        <dbReference type="PROSITE" id="PS50835"/>
    </source>
</evidence>
<dbReference type="SMART" id="SM00408">
    <property type="entry name" value="IGc2"/>
    <property type="match status" value="1"/>
</dbReference>
<dbReference type="AlphaFoldDB" id="A0A9D3XDP8"/>
<dbReference type="Proteomes" id="UP000827986">
    <property type="component" value="Unassembled WGS sequence"/>
</dbReference>
<dbReference type="PROSITE" id="PS50835">
    <property type="entry name" value="IG_LIKE"/>
    <property type="match status" value="1"/>
</dbReference>
<dbReference type="InterPro" id="IPR013783">
    <property type="entry name" value="Ig-like_fold"/>
</dbReference>
<dbReference type="PANTHER" id="PTHR46484:SF1">
    <property type="entry name" value="SCHWANN CELL MYELIN PROTEIN-RELATED"/>
    <property type="match status" value="1"/>
</dbReference>
<organism evidence="5 6">
    <name type="scientific">Mauremys mutica</name>
    <name type="common">yellowpond turtle</name>
    <dbReference type="NCBI Taxonomy" id="74926"/>
    <lineage>
        <taxon>Eukaryota</taxon>
        <taxon>Metazoa</taxon>
        <taxon>Chordata</taxon>
        <taxon>Craniata</taxon>
        <taxon>Vertebrata</taxon>
        <taxon>Euteleostomi</taxon>
        <taxon>Archelosauria</taxon>
        <taxon>Testudinata</taxon>
        <taxon>Testudines</taxon>
        <taxon>Cryptodira</taxon>
        <taxon>Durocryptodira</taxon>
        <taxon>Testudinoidea</taxon>
        <taxon>Geoemydidae</taxon>
        <taxon>Geoemydinae</taxon>
        <taxon>Mauremys</taxon>
    </lineage>
</organism>
<keyword evidence="3" id="KW-0732">Signal</keyword>
<reference evidence="5" key="1">
    <citation type="submission" date="2021-09" db="EMBL/GenBank/DDBJ databases">
        <title>The genome of Mauremys mutica provides insights into the evolution of semi-aquatic lifestyle.</title>
        <authorList>
            <person name="Gong S."/>
            <person name="Gao Y."/>
        </authorList>
    </citation>
    <scope>NUCLEOTIDE SEQUENCE</scope>
    <source>
        <strain evidence="5">MM-2020</strain>
        <tissue evidence="5">Muscle</tissue>
    </source>
</reference>
<dbReference type="InterPro" id="IPR003598">
    <property type="entry name" value="Ig_sub2"/>
</dbReference>
<dbReference type="InterPro" id="IPR013106">
    <property type="entry name" value="Ig_V-set"/>
</dbReference>